<proteinExistence type="predicted"/>
<keyword evidence="4" id="KW-1185">Reference proteome</keyword>
<reference evidence="3" key="1">
    <citation type="submission" date="2022-10" db="EMBL/GenBank/DDBJ databases">
        <title>Culturing micro-colonial fungi from biological soil crusts in the Mojave desert and describing Neophaeococcomyces mojavensis, and introducing the new genera and species Taxawa tesnikishii.</title>
        <authorList>
            <person name="Kurbessoian T."/>
            <person name="Stajich J.E."/>
        </authorList>
    </citation>
    <scope>NUCLEOTIDE SEQUENCE</scope>
    <source>
        <strain evidence="3">TK_41</strain>
    </source>
</reference>
<dbReference type="AlphaFoldDB" id="A0AA39CIR4"/>
<name>A0AA39CIR4_9EURO</name>
<dbReference type="PANTHER" id="PTHR10622:SF10">
    <property type="entry name" value="HET DOMAIN-CONTAINING PROTEIN"/>
    <property type="match status" value="1"/>
</dbReference>
<protein>
    <recommendedName>
        <fullName evidence="2">DUF8212 domain-containing protein</fullName>
    </recommendedName>
</protein>
<feature type="domain" description="DUF8212" evidence="2">
    <location>
        <begin position="10"/>
        <end position="133"/>
    </location>
</feature>
<dbReference type="PANTHER" id="PTHR10622">
    <property type="entry name" value="HET DOMAIN-CONTAINING PROTEIN"/>
    <property type="match status" value="1"/>
</dbReference>
<evidence type="ECO:0000313" key="3">
    <source>
        <dbReference type="EMBL" id="KAJ9610454.1"/>
    </source>
</evidence>
<evidence type="ECO:0000313" key="4">
    <source>
        <dbReference type="Proteomes" id="UP001172673"/>
    </source>
</evidence>
<accession>A0AA39CIR4</accession>
<feature type="region of interest" description="Disordered" evidence="1">
    <location>
        <begin position="368"/>
        <end position="390"/>
    </location>
</feature>
<comment type="caution">
    <text evidence="3">The sequence shown here is derived from an EMBL/GenBank/DDBJ whole genome shotgun (WGS) entry which is preliminary data.</text>
</comment>
<organism evidence="3 4">
    <name type="scientific">Cladophialophora chaetospira</name>
    <dbReference type="NCBI Taxonomy" id="386627"/>
    <lineage>
        <taxon>Eukaryota</taxon>
        <taxon>Fungi</taxon>
        <taxon>Dikarya</taxon>
        <taxon>Ascomycota</taxon>
        <taxon>Pezizomycotina</taxon>
        <taxon>Eurotiomycetes</taxon>
        <taxon>Chaetothyriomycetidae</taxon>
        <taxon>Chaetothyriales</taxon>
        <taxon>Herpotrichiellaceae</taxon>
        <taxon>Cladophialophora</taxon>
    </lineage>
</organism>
<dbReference type="Proteomes" id="UP001172673">
    <property type="component" value="Unassembled WGS sequence"/>
</dbReference>
<evidence type="ECO:0000259" key="2">
    <source>
        <dbReference type="Pfam" id="PF26640"/>
    </source>
</evidence>
<sequence length="413" mass="46435">MPLFYGEGWKAFQRLQEEIIRTNTDQTIFAWKVHSPESRKDWAHLYYGGILASSPADFRDSGRIVRATKHVNWYQPAHSISNSGLQIDLPIAKLNRDGRSSAFLAILDCHLSDDSNGRLGILLRLNNSELPLPILDSEPAEAEVRSPVLFQDEPARLSGPGRLYCHRTAADILEDVHFTPARKAVSLTVSPLWKPPISDSTFIKGYAETEAVLELEIGTSGYSLLKAIADEVFLTRDKLRRRRRMSYIFSNGLEARVCVAMEWLDFHGSAPTETKINIEALKSKELADLSGEVVRHPIGWRRELSTDTERKVGDHKQWTVRAKMRHGMKVSSGLWAPTLELTVAIEETPAPETVSGRATLENGVQVQHEQNPPAEHHGRKSPTTPEHRGLLDIHFISRVLMRGTRPKKTRVLG</sequence>
<dbReference type="Pfam" id="PF26640">
    <property type="entry name" value="DUF8212"/>
    <property type="match status" value="1"/>
</dbReference>
<dbReference type="InterPro" id="IPR058525">
    <property type="entry name" value="DUF8212"/>
</dbReference>
<evidence type="ECO:0000256" key="1">
    <source>
        <dbReference type="SAM" id="MobiDB-lite"/>
    </source>
</evidence>
<dbReference type="EMBL" id="JAPDRK010000007">
    <property type="protein sequence ID" value="KAJ9610454.1"/>
    <property type="molecule type" value="Genomic_DNA"/>
</dbReference>
<gene>
    <name evidence="3" type="ORF">H2200_005231</name>
</gene>